<dbReference type="InterPro" id="IPR001736">
    <property type="entry name" value="PLipase_D/transphosphatidylase"/>
</dbReference>
<reference evidence="3 4" key="1">
    <citation type="submission" date="2016-10" db="EMBL/GenBank/DDBJ databases">
        <authorList>
            <person name="de Groot N.N."/>
        </authorList>
    </citation>
    <scope>NUCLEOTIDE SEQUENCE [LARGE SCALE GENOMIC DNA]</scope>
    <source>
        <strain evidence="3 4">BH539</strain>
    </source>
</reference>
<organism evidence="3 4">
    <name type="scientific">Onishia taeanensis</name>
    <dbReference type="NCBI Taxonomy" id="284577"/>
    <lineage>
        <taxon>Bacteria</taxon>
        <taxon>Pseudomonadati</taxon>
        <taxon>Pseudomonadota</taxon>
        <taxon>Gammaproteobacteria</taxon>
        <taxon>Oceanospirillales</taxon>
        <taxon>Halomonadaceae</taxon>
        <taxon>Onishia</taxon>
    </lineage>
</organism>
<name>A0A1G7T2W3_9GAMM</name>
<feature type="compositionally biased region" description="Basic and acidic residues" evidence="1">
    <location>
        <begin position="1"/>
        <end position="16"/>
    </location>
</feature>
<dbReference type="Proteomes" id="UP000198641">
    <property type="component" value="Unassembled WGS sequence"/>
</dbReference>
<evidence type="ECO:0000259" key="2">
    <source>
        <dbReference type="PROSITE" id="PS50035"/>
    </source>
</evidence>
<dbReference type="SUPFAM" id="SSF56024">
    <property type="entry name" value="Phospholipase D/nuclease"/>
    <property type="match status" value="2"/>
</dbReference>
<dbReference type="SMART" id="SM00155">
    <property type="entry name" value="PLDc"/>
    <property type="match status" value="2"/>
</dbReference>
<dbReference type="RefSeq" id="WP_092526239.1">
    <property type="nucleotide sequence ID" value="NZ_FNCI01000008.1"/>
</dbReference>
<proteinExistence type="predicted"/>
<feature type="domain" description="PLD phosphodiesterase" evidence="2">
    <location>
        <begin position="334"/>
        <end position="361"/>
    </location>
</feature>
<accession>A0A1G7T2W3</accession>
<evidence type="ECO:0000256" key="1">
    <source>
        <dbReference type="SAM" id="MobiDB-lite"/>
    </source>
</evidence>
<dbReference type="Pfam" id="PF13091">
    <property type="entry name" value="PLDc_2"/>
    <property type="match status" value="2"/>
</dbReference>
<evidence type="ECO:0000313" key="3">
    <source>
        <dbReference type="EMBL" id="SDG28999.1"/>
    </source>
</evidence>
<dbReference type="GO" id="GO:0030572">
    <property type="term" value="F:phosphatidyltransferase activity"/>
    <property type="evidence" value="ECO:0007669"/>
    <property type="project" value="UniProtKB-ARBA"/>
</dbReference>
<dbReference type="InterPro" id="IPR025202">
    <property type="entry name" value="PLD-like_dom"/>
</dbReference>
<dbReference type="PANTHER" id="PTHR21248">
    <property type="entry name" value="CARDIOLIPIN SYNTHASE"/>
    <property type="match status" value="1"/>
</dbReference>
<sequence>MPADTGSDRQGKDRSSEPQAEEVPSQHQGAASSSEGVSPREENYYRTELEYALGAPFTAGNHVDVMRNGVEIFPAMLDAIEDAKASIDLVTYVYWTGDIAQRFAAALARRAREGIRVRVVLDAVGTQKMSSEVVAQMREAGVEVRLFRPIKLPRPWQIDKRTHRKIMVCDDRLGFVGGVGIAAEWEGDARTPDEWRETHLRVSGPAVIGLHSAFLDNWNECGPWQWQSIRQRPPVHEDGMLVQCVRASSTIGWTESAAMLRSLVAVSHVRLRIVTAYFAPDEALVEQMISALQRGVSVELLVPGRYNDSRLSQLAGQPSLERLLDAGAKVWVFLPTMLHAKVITVDGRLACVGSVNVNHRSMGKDEECCALMLSDAVTATLDEQFDDDCKRAQLLDADEFRQRGSWTRFKEQGARLLLEQL</sequence>
<dbReference type="AlphaFoldDB" id="A0A1G7T2W3"/>
<dbReference type="CDD" id="cd09110">
    <property type="entry name" value="PLDc_CLS_1"/>
    <property type="match status" value="1"/>
</dbReference>
<feature type="region of interest" description="Disordered" evidence="1">
    <location>
        <begin position="1"/>
        <end position="41"/>
    </location>
</feature>
<dbReference type="GO" id="GO:0032049">
    <property type="term" value="P:cardiolipin biosynthetic process"/>
    <property type="evidence" value="ECO:0007669"/>
    <property type="project" value="UniProtKB-ARBA"/>
</dbReference>
<dbReference type="Gene3D" id="3.30.870.10">
    <property type="entry name" value="Endonuclease Chain A"/>
    <property type="match status" value="2"/>
</dbReference>
<dbReference type="PROSITE" id="PS50035">
    <property type="entry name" value="PLD"/>
    <property type="match status" value="2"/>
</dbReference>
<feature type="domain" description="PLD phosphodiesterase" evidence="2">
    <location>
        <begin position="158"/>
        <end position="185"/>
    </location>
</feature>
<dbReference type="STRING" id="284577.SAMN05216571_108105"/>
<evidence type="ECO:0000313" key="4">
    <source>
        <dbReference type="Proteomes" id="UP000198641"/>
    </source>
</evidence>
<protein>
    <submittedName>
        <fullName evidence="3">Cardiolipin synthase</fullName>
    </submittedName>
</protein>
<dbReference type="EMBL" id="FNCI01000008">
    <property type="protein sequence ID" value="SDG28999.1"/>
    <property type="molecule type" value="Genomic_DNA"/>
</dbReference>
<keyword evidence="4" id="KW-1185">Reference proteome</keyword>
<dbReference type="PANTHER" id="PTHR21248:SF22">
    <property type="entry name" value="PHOSPHOLIPASE D"/>
    <property type="match status" value="1"/>
</dbReference>
<dbReference type="OrthoDB" id="9762009at2"/>
<gene>
    <name evidence="3" type="ORF">SAMN05216571_108105</name>
</gene>
<feature type="compositionally biased region" description="Polar residues" evidence="1">
    <location>
        <begin position="25"/>
        <end position="36"/>
    </location>
</feature>